<protein>
    <recommendedName>
        <fullName evidence="2">AAA family ATPase</fullName>
    </recommendedName>
</protein>
<reference evidence="1" key="1">
    <citation type="journal article" date="2014" name="Front. Microbiol.">
        <title>High frequency of phylogenetically diverse reductive dehalogenase-homologous genes in deep subseafloor sedimentary metagenomes.</title>
        <authorList>
            <person name="Kawai M."/>
            <person name="Futagami T."/>
            <person name="Toyoda A."/>
            <person name="Takaki Y."/>
            <person name="Nishi S."/>
            <person name="Hori S."/>
            <person name="Arai W."/>
            <person name="Tsubouchi T."/>
            <person name="Morono Y."/>
            <person name="Uchiyama I."/>
            <person name="Ito T."/>
            <person name="Fujiyama A."/>
            <person name="Inagaki F."/>
            <person name="Takami H."/>
        </authorList>
    </citation>
    <scope>NUCLEOTIDE SEQUENCE</scope>
    <source>
        <strain evidence="1">Expedition CK06-06</strain>
    </source>
</reference>
<dbReference type="SUPFAM" id="SSF52540">
    <property type="entry name" value="P-loop containing nucleoside triphosphate hydrolases"/>
    <property type="match status" value="1"/>
</dbReference>
<dbReference type="Gene3D" id="3.40.50.300">
    <property type="entry name" value="P-loop containing nucleotide triphosphate hydrolases"/>
    <property type="match status" value="1"/>
</dbReference>
<comment type="caution">
    <text evidence="1">The sequence shown here is derived from an EMBL/GenBank/DDBJ whole genome shotgun (WGS) entry which is preliminary data.</text>
</comment>
<accession>X1AU50</accession>
<proteinExistence type="predicted"/>
<evidence type="ECO:0008006" key="2">
    <source>
        <dbReference type="Google" id="ProtNLM"/>
    </source>
</evidence>
<name>X1AU50_9ZZZZ</name>
<gene>
    <name evidence="1" type="ORF">S01H4_30779</name>
</gene>
<feature type="non-terminal residue" evidence="1">
    <location>
        <position position="1"/>
    </location>
</feature>
<dbReference type="AlphaFoldDB" id="X1AU50"/>
<organism evidence="1">
    <name type="scientific">marine sediment metagenome</name>
    <dbReference type="NCBI Taxonomy" id="412755"/>
    <lineage>
        <taxon>unclassified sequences</taxon>
        <taxon>metagenomes</taxon>
        <taxon>ecological metagenomes</taxon>
    </lineage>
</organism>
<evidence type="ECO:0000313" key="1">
    <source>
        <dbReference type="EMBL" id="GAG75808.1"/>
    </source>
</evidence>
<dbReference type="InterPro" id="IPR027417">
    <property type="entry name" value="P-loop_NTPase"/>
</dbReference>
<sequence length="211" mass="24094">RPCNPVDRIKIIDYAIKITEGLGLVIIDGIRDLCNDINCPVQATHVSTALLQWTSDYNIHVLAVLHQNKSDSMSRGHLGTELNNKAESVINVEKSREENNISNITCEMLRSIDFEPFAFEVNDNGLPYCTEYVKPTNPTGIMNITEDEHIKYVKEVFEIAEVQKWGQLIKNIGEVYGIGENKSREIKKYYMRNDLVKHDGNVYKISIENYS</sequence>
<dbReference type="EMBL" id="BART01015915">
    <property type="protein sequence ID" value="GAG75808.1"/>
    <property type="molecule type" value="Genomic_DNA"/>
</dbReference>